<dbReference type="CDD" id="cd06185">
    <property type="entry name" value="PDR_like"/>
    <property type="match status" value="1"/>
</dbReference>
<reference evidence="8" key="1">
    <citation type="submission" date="2015-08" db="EMBL/GenBank/DDBJ databases">
        <authorList>
            <person name="Varghese N."/>
        </authorList>
    </citation>
    <scope>NUCLEOTIDE SEQUENCE [LARGE SCALE GENOMIC DNA]</scope>
    <source>
        <strain evidence="8">DSM 23407</strain>
    </source>
</reference>
<evidence type="ECO:0000259" key="6">
    <source>
        <dbReference type="PROSITE" id="PS51384"/>
    </source>
</evidence>
<keyword evidence="8" id="KW-1185">Reference proteome</keyword>
<organism evidence="7 8">
    <name type="scientific">Pannonibacter indicus</name>
    <dbReference type="NCBI Taxonomy" id="466044"/>
    <lineage>
        <taxon>Bacteria</taxon>
        <taxon>Pseudomonadati</taxon>
        <taxon>Pseudomonadota</taxon>
        <taxon>Alphaproteobacteria</taxon>
        <taxon>Hyphomicrobiales</taxon>
        <taxon>Stappiaceae</taxon>
        <taxon>Pannonibacter</taxon>
    </lineage>
</organism>
<dbReference type="PRINTS" id="PR00409">
    <property type="entry name" value="PHDIOXRDTASE"/>
</dbReference>
<dbReference type="InterPro" id="IPR017927">
    <property type="entry name" value="FAD-bd_FR_type"/>
</dbReference>
<evidence type="ECO:0000256" key="2">
    <source>
        <dbReference type="ARBA" id="ARBA00022714"/>
    </source>
</evidence>
<dbReference type="Gene3D" id="2.30.110.10">
    <property type="entry name" value="Electron Transport, Fmn-binding Protein, Chain A"/>
    <property type="match status" value="1"/>
</dbReference>
<dbReference type="GO" id="GO:0010181">
    <property type="term" value="F:FMN binding"/>
    <property type="evidence" value="ECO:0007669"/>
    <property type="project" value="InterPro"/>
</dbReference>
<dbReference type="AlphaFoldDB" id="A0A0K6HXH2"/>
<dbReference type="PANTHER" id="PTHR47354">
    <property type="entry name" value="NADH OXIDOREDUCTASE HCR"/>
    <property type="match status" value="1"/>
</dbReference>
<dbReference type="SUPFAM" id="SSF52343">
    <property type="entry name" value="Ferredoxin reductase-like, C-terminal NADP-linked domain"/>
    <property type="match status" value="1"/>
</dbReference>
<dbReference type="InterPro" id="IPR039261">
    <property type="entry name" value="FNR_nucleotide-bd"/>
</dbReference>
<dbReference type="InterPro" id="IPR017938">
    <property type="entry name" value="Riboflavin_synthase-like_b-brl"/>
</dbReference>
<dbReference type="SUPFAM" id="SSF50475">
    <property type="entry name" value="FMN-binding split barrel"/>
    <property type="match status" value="1"/>
</dbReference>
<keyword evidence="4" id="KW-0408">Iron</keyword>
<keyword evidence="3" id="KW-0479">Metal-binding</keyword>
<dbReference type="PANTHER" id="PTHR47354:SF1">
    <property type="entry name" value="CARNITINE MONOOXYGENASE REDUCTASE SUBUNIT"/>
    <property type="match status" value="1"/>
</dbReference>
<gene>
    <name evidence="7" type="ORF">Ga0061067_10465</name>
</gene>
<feature type="domain" description="FAD-binding FR-type" evidence="6">
    <location>
        <begin position="10"/>
        <end position="115"/>
    </location>
</feature>
<dbReference type="RefSeq" id="WP_244270027.1">
    <property type="nucleotide sequence ID" value="NZ_CYHE01000004.1"/>
</dbReference>
<keyword evidence="2" id="KW-0001">2Fe-2S</keyword>
<evidence type="ECO:0000256" key="5">
    <source>
        <dbReference type="ARBA" id="ARBA00023014"/>
    </source>
</evidence>
<dbReference type="Pfam" id="PF01613">
    <property type="entry name" value="Flavin_Reduct"/>
    <property type="match status" value="1"/>
</dbReference>
<keyword evidence="5" id="KW-0411">Iron-sulfur</keyword>
<dbReference type="InterPro" id="IPR012349">
    <property type="entry name" value="Split_barrel_FMN-bd"/>
</dbReference>
<sequence>MDPGPAEALAQELELTVTGRIEEPDNIIRLRLASPDGEPLPPFTAGAHLDIHLQDGGLDLWRQYSLCSDPATNTAYEIGVLKDPKSRDGSEAVHRLATPGTRFRIEGPRNHFPLEKSATRTVLFGGGIGITPMLAMTEPPIPPEIIAFREGMSRLGAAVNLVTTDGPAGRHGMIVSAVCSVTDSPPMLLACINQNAYAHDAFLANGTLCVNVLRPGHRDLSRAFTKWTGEDRFSQAGWDTLETGAPVLQGAAAAFDCRIIDR</sequence>
<dbReference type="GO" id="GO:0046872">
    <property type="term" value="F:metal ion binding"/>
    <property type="evidence" value="ECO:0007669"/>
    <property type="project" value="UniProtKB-KW"/>
</dbReference>
<dbReference type="SUPFAM" id="SSF63380">
    <property type="entry name" value="Riboflavin synthase domain-like"/>
    <property type="match status" value="1"/>
</dbReference>
<dbReference type="GO" id="GO:0051537">
    <property type="term" value="F:2 iron, 2 sulfur cluster binding"/>
    <property type="evidence" value="ECO:0007669"/>
    <property type="project" value="UniProtKB-KW"/>
</dbReference>
<dbReference type="PROSITE" id="PS51384">
    <property type="entry name" value="FAD_FR"/>
    <property type="match status" value="1"/>
</dbReference>
<keyword evidence="1" id="KW-0285">Flavoprotein</keyword>
<proteinExistence type="predicted"/>
<evidence type="ECO:0000256" key="3">
    <source>
        <dbReference type="ARBA" id="ARBA00022723"/>
    </source>
</evidence>
<evidence type="ECO:0000313" key="7">
    <source>
        <dbReference type="EMBL" id="CUA95589.1"/>
    </source>
</evidence>
<dbReference type="InterPro" id="IPR050415">
    <property type="entry name" value="MRET"/>
</dbReference>
<evidence type="ECO:0000256" key="1">
    <source>
        <dbReference type="ARBA" id="ARBA00022630"/>
    </source>
</evidence>
<accession>A0A0K6HXH2</accession>
<dbReference type="Proteomes" id="UP000183900">
    <property type="component" value="Unassembled WGS sequence"/>
</dbReference>
<name>A0A0K6HXH2_9HYPH</name>
<dbReference type="EMBL" id="CYHE01000004">
    <property type="protein sequence ID" value="CUA95589.1"/>
    <property type="molecule type" value="Genomic_DNA"/>
</dbReference>
<dbReference type="SMART" id="SM00903">
    <property type="entry name" value="Flavin_Reduct"/>
    <property type="match status" value="1"/>
</dbReference>
<evidence type="ECO:0000256" key="4">
    <source>
        <dbReference type="ARBA" id="ARBA00023004"/>
    </source>
</evidence>
<dbReference type="GO" id="GO:0016646">
    <property type="term" value="F:oxidoreductase activity, acting on the CH-NH group of donors, NAD or NADP as acceptor"/>
    <property type="evidence" value="ECO:0007669"/>
    <property type="project" value="UniProtKB-ARBA"/>
</dbReference>
<dbReference type="Gene3D" id="2.40.30.10">
    <property type="entry name" value="Translation factors"/>
    <property type="match status" value="1"/>
</dbReference>
<dbReference type="InterPro" id="IPR002563">
    <property type="entry name" value="Flavin_Rdtase-like_dom"/>
</dbReference>
<evidence type="ECO:0000313" key="8">
    <source>
        <dbReference type="Proteomes" id="UP000183900"/>
    </source>
</evidence>
<protein>
    <submittedName>
        <fullName evidence="7">Oxidoreductase FAD-binding domain/Flavin reductase like domain</fullName>
    </submittedName>
</protein>